<evidence type="ECO:0000313" key="6">
    <source>
        <dbReference type="Proteomes" id="UP001189429"/>
    </source>
</evidence>
<comment type="caution">
    <text evidence="5">The sequence shown here is derived from an EMBL/GenBank/DDBJ whole genome shotgun (WGS) entry which is preliminary data.</text>
</comment>
<keyword evidence="6" id="KW-1185">Reference proteome</keyword>
<accession>A0ABN9S992</accession>
<dbReference type="Pfam" id="PF00005">
    <property type="entry name" value="ABC_tran"/>
    <property type="match status" value="2"/>
</dbReference>
<dbReference type="PROSITE" id="PS50893">
    <property type="entry name" value="ABC_TRANSPORTER_2"/>
    <property type="match status" value="2"/>
</dbReference>
<dbReference type="InterPro" id="IPR027417">
    <property type="entry name" value="P-loop_NTPase"/>
</dbReference>
<dbReference type="SUPFAM" id="SSF52540">
    <property type="entry name" value="P-loop containing nucleoside triphosphate hydrolases"/>
    <property type="match status" value="2"/>
</dbReference>
<gene>
    <name evidence="5" type="ORF">PCOR1329_LOCUS26566</name>
</gene>
<dbReference type="EMBL" id="CAUYUJ010009469">
    <property type="protein sequence ID" value="CAK0826892.1"/>
    <property type="molecule type" value="Genomic_DNA"/>
</dbReference>
<dbReference type="PROSITE" id="PS00211">
    <property type="entry name" value="ABC_TRANSPORTER_1"/>
    <property type="match status" value="2"/>
</dbReference>
<sequence>MAEYVALAAEERALLPCQDGSAEGASRAVRSHRLLRARERLRQAAAFESKSSGQRGREARKALLEAEAGEREAAAACEEGGLEAGAELEAQGLLADVRERLRVLDVGALRARAEVLLRGLGLTEEALGGPTVRLSGGWRMRIALAKALFTHPDVLLLDEPTNHLDWAATLWLEKYLQTSDMEDVAVVVVSHDRTFLDNVCTMILRTHEKKLHLHMGNYSTFEEAHRIDQEGRAELAAKVAEKRAIADKKIKEMEQRGRATNNDNLLKQVASRRTKMGVNRHDGGSFNRVGLEGANGQKFKASYATELTAEAAMTTETKEADVKLRVKSAVPLGSDVAMLQCREVAVGFDGKQPLVAKFDLDIRMGSRIALLGVNGSGKTTLLRVLTKDLEPLGGEVYQQPRVVVAHFNQHQADGLPLELSGIEVMRERFPDATEGDIRGHLGSFGMGRQAVQPIHTLSGGEKVRVALAAITFRPPHILLLDEPTNHLDLQTVEALGKALQDFEGGLVIASHDRRLLKEVCIDFYGIQGRKLQKTALADFVKAVRSGAAATK</sequence>
<dbReference type="Gene3D" id="3.40.50.300">
    <property type="entry name" value="P-loop containing nucleotide triphosphate hydrolases"/>
    <property type="match status" value="2"/>
</dbReference>
<dbReference type="InterPro" id="IPR050611">
    <property type="entry name" value="ABCF"/>
</dbReference>
<reference evidence="5" key="1">
    <citation type="submission" date="2023-10" db="EMBL/GenBank/DDBJ databases">
        <authorList>
            <person name="Chen Y."/>
            <person name="Shah S."/>
            <person name="Dougan E. K."/>
            <person name="Thang M."/>
            <person name="Chan C."/>
        </authorList>
    </citation>
    <scope>NUCLEOTIDE SEQUENCE [LARGE SCALE GENOMIC DNA]</scope>
</reference>
<dbReference type="CDD" id="cd03221">
    <property type="entry name" value="ABCF_EF-3"/>
    <property type="match status" value="1"/>
</dbReference>
<name>A0ABN9S992_9DINO</name>
<evidence type="ECO:0000256" key="2">
    <source>
        <dbReference type="ARBA" id="ARBA00022741"/>
    </source>
</evidence>
<evidence type="ECO:0000256" key="1">
    <source>
        <dbReference type="ARBA" id="ARBA00022737"/>
    </source>
</evidence>
<organism evidence="5 6">
    <name type="scientific">Prorocentrum cordatum</name>
    <dbReference type="NCBI Taxonomy" id="2364126"/>
    <lineage>
        <taxon>Eukaryota</taxon>
        <taxon>Sar</taxon>
        <taxon>Alveolata</taxon>
        <taxon>Dinophyceae</taxon>
        <taxon>Prorocentrales</taxon>
        <taxon>Prorocentraceae</taxon>
        <taxon>Prorocentrum</taxon>
    </lineage>
</organism>
<feature type="domain" description="ABC transporter" evidence="4">
    <location>
        <begin position="15"/>
        <end position="240"/>
    </location>
</feature>
<dbReference type="PANTHER" id="PTHR19211">
    <property type="entry name" value="ATP-BINDING TRANSPORT PROTEIN-RELATED"/>
    <property type="match status" value="1"/>
</dbReference>
<feature type="domain" description="ABC transporter" evidence="4">
    <location>
        <begin position="339"/>
        <end position="543"/>
    </location>
</feature>
<dbReference type="InterPro" id="IPR003439">
    <property type="entry name" value="ABC_transporter-like_ATP-bd"/>
</dbReference>
<dbReference type="PANTHER" id="PTHR19211:SF14">
    <property type="entry name" value="ATP-BINDING CASSETTE SUB-FAMILY F MEMBER 1"/>
    <property type="match status" value="1"/>
</dbReference>
<keyword evidence="1" id="KW-0677">Repeat</keyword>
<keyword evidence="2" id="KW-0547">Nucleotide-binding</keyword>
<dbReference type="SMART" id="SM00382">
    <property type="entry name" value="AAA"/>
    <property type="match status" value="1"/>
</dbReference>
<dbReference type="InterPro" id="IPR003593">
    <property type="entry name" value="AAA+_ATPase"/>
</dbReference>
<protein>
    <recommendedName>
        <fullName evidence="4">ABC transporter domain-containing protein</fullName>
    </recommendedName>
</protein>
<dbReference type="Proteomes" id="UP001189429">
    <property type="component" value="Unassembled WGS sequence"/>
</dbReference>
<dbReference type="InterPro" id="IPR017871">
    <property type="entry name" value="ABC_transporter-like_CS"/>
</dbReference>
<evidence type="ECO:0000313" key="5">
    <source>
        <dbReference type="EMBL" id="CAK0826892.1"/>
    </source>
</evidence>
<keyword evidence="3" id="KW-0067">ATP-binding</keyword>
<evidence type="ECO:0000256" key="3">
    <source>
        <dbReference type="ARBA" id="ARBA00022840"/>
    </source>
</evidence>
<evidence type="ECO:0000259" key="4">
    <source>
        <dbReference type="PROSITE" id="PS50893"/>
    </source>
</evidence>
<proteinExistence type="predicted"/>